<dbReference type="RefSeq" id="WP_375736804.1">
    <property type="nucleotide sequence ID" value="NZ_JBCGDC010000175.1"/>
</dbReference>
<evidence type="ECO:0000313" key="2">
    <source>
        <dbReference type="EMBL" id="MFB6397861.1"/>
    </source>
</evidence>
<accession>A0ABV5D3K3</accession>
<feature type="domain" description="REase associating with pPIWI RE" evidence="1">
    <location>
        <begin position="219"/>
        <end position="332"/>
    </location>
</feature>
<evidence type="ECO:0000313" key="3">
    <source>
        <dbReference type="Proteomes" id="UP001582793"/>
    </source>
</evidence>
<keyword evidence="3" id="KW-1185">Reference proteome</keyword>
<gene>
    <name evidence="2" type="ORF">AAFH96_32945</name>
</gene>
<dbReference type="Proteomes" id="UP001582793">
    <property type="component" value="Unassembled WGS sequence"/>
</dbReference>
<evidence type="ECO:0000259" key="1">
    <source>
        <dbReference type="Pfam" id="PF18154"/>
    </source>
</evidence>
<dbReference type="InterPro" id="IPR040828">
    <property type="entry name" value="pPIWI_RE_REase"/>
</dbReference>
<proteinExistence type="predicted"/>
<reference evidence="2 3" key="1">
    <citation type="submission" date="2024-04" db="EMBL/GenBank/DDBJ databases">
        <title>Polymorphospora sp. isolated from Baiyangdian Lake in Xiong'an New Area.</title>
        <authorList>
            <person name="Zhang X."/>
            <person name="Liu J."/>
        </authorList>
    </citation>
    <scope>NUCLEOTIDE SEQUENCE [LARGE SCALE GENOMIC DNA]</scope>
    <source>
        <strain evidence="2 3">2-325</strain>
    </source>
</reference>
<dbReference type="Pfam" id="PF18154">
    <property type="entry name" value="pPIWI_RE_REase"/>
    <property type="match status" value="1"/>
</dbReference>
<comment type="caution">
    <text evidence="2">The sequence shown here is derived from an EMBL/GenBank/DDBJ whole genome shotgun (WGS) entry which is preliminary data.</text>
</comment>
<sequence length="333" mass="36775">MQFVDGLTGPLAPLLPASLRQDCDDVPLVEQDQLSPAAADLLMENLAPSLAPQDVAGWSIPQLGAEKVQGWLYGQMLNTGSEEGYRRARKAVIDNAAGVMHIVLDAIKAAGLPREGLVEQIPAWAWVLHEGERYWFGCPVCRYPMTVQLGRVACLYPPHDKALGGPVTVRTPKGRRPAVGAWNHQRVTDLGGTDAIEAATVESHVCLVRPAWRYSVIPGCEELRLYRLLSVMPDVSVTLWPFTDRYDLHVQAGRRRLPWRVDVKDYADPARLVTELVRKDAVRDPSVVIVVPDYRSSQVGVLNERLRRHLGTRRTVAMTSAVFLKTVAKAVGA</sequence>
<dbReference type="EMBL" id="JBCGDC010000175">
    <property type="protein sequence ID" value="MFB6397861.1"/>
    <property type="molecule type" value="Genomic_DNA"/>
</dbReference>
<organism evidence="2 3">
    <name type="scientific">Polymorphospora lycopeni</name>
    <dbReference type="NCBI Taxonomy" id="3140240"/>
    <lineage>
        <taxon>Bacteria</taxon>
        <taxon>Bacillati</taxon>
        <taxon>Actinomycetota</taxon>
        <taxon>Actinomycetes</taxon>
        <taxon>Micromonosporales</taxon>
        <taxon>Micromonosporaceae</taxon>
        <taxon>Polymorphospora</taxon>
    </lineage>
</organism>
<name>A0ABV5D3K3_9ACTN</name>
<protein>
    <recommendedName>
        <fullName evidence="1">REase associating with pPIWI RE domain-containing protein</fullName>
    </recommendedName>
</protein>